<reference evidence="8" key="2">
    <citation type="submission" date="2020-10" db="EMBL/GenBank/DDBJ databases">
        <authorList>
            <person name="Cooper E.A."/>
            <person name="Brenton Z.W."/>
            <person name="Flinn B.S."/>
            <person name="Jenkins J."/>
            <person name="Shu S."/>
            <person name="Flowers D."/>
            <person name="Luo F."/>
            <person name="Wang Y."/>
            <person name="Xia P."/>
            <person name="Barry K."/>
            <person name="Daum C."/>
            <person name="Lipzen A."/>
            <person name="Yoshinaga Y."/>
            <person name="Schmutz J."/>
            <person name="Saski C."/>
            <person name="Vermerris W."/>
            <person name="Kresovich S."/>
        </authorList>
    </citation>
    <scope>NUCLEOTIDE SEQUENCE</scope>
</reference>
<accession>A0A921QY82</accession>
<dbReference type="InterPro" id="IPR001005">
    <property type="entry name" value="SANT/Myb"/>
</dbReference>
<evidence type="ECO:0000256" key="1">
    <source>
        <dbReference type="ARBA" id="ARBA00004123"/>
    </source>
</evidence>
<evidence type="ECO:0000256" key="2">
    <source>
        <dbReference type="ARBA" id="ARBA00023015"/>
    </source>
</evidence>
<dbReference type="InterPro" id="IPR017930">
    <property type="entry name" value="Myb_dom"/>
</dbReference>
<dbReference type="GO" id="GO:0003677">
    <property type="term" value="F:DNA binding"/>
    <property type="evidence" value="ECO:0007669"/>
    <property type="project" value="UniProtKB-KW"/>
</dbReference>
<comment type="caution">
    <text evidence="8">The sequence shown here is derived from an EMBL/GenBank/DDBJ whole genome shotgun (WGS) entry which is preliminary data.</text>
</comment>
<dbReference type="Proteomes" id="UP000807115">
    <property type="component" value="Chromosome 5"/>
</dbReference>
<protein>
    <recommendedName>
        <fullName evidence="7">HTH myb-type domain-containing protein</fullName>
    </recommendedName>
</protein>
<dbReference type="GO" id="GO:0005634">
    <property type="term" value="C:nucleus"/>
    <property type="evidence" value="ECO:0007669"/>
    <property type="project" value="UniProtKB-SubCell"/>
</dbReference>
<dbReference type="InterPro" id="IPR009057">
    <property type="entry name" value="Homeodomain-like_sf"/>
</dbReference>
<keyword evidence="4" id="KW-0804">Transcription</keyword>
<evidence type="ECO:0000259" key="7">
    <source>
        <dbReference type="PROSITE" id="PS51294"/>
    </source>
</evidence>
<name>A0A921QY82_SORBI</name>
<evidence type="ECO:0000256" key="3">
    <source>
        <dbReference type="ARBA" id="ARBA00023125"/>
    </source>
</evidence>
<gene>
    <name evidence="8" type="ORF">BDA96_05G158500</name>
</gene>
<evidence type="ECO:0000256" key="6">
    <source>
        <dbReference type="SAM" id="MobiDB-lite"/>
    </source>
</evidence>
<dbReference type="InterPro" id="IPR015495">
    <property type="entry name" value="Myb_TF_plants"/>
</dbReference>
<sequence>MVVYAANTDLSTPAIADNFFSWHPPCLHCRWSEIATHLPKRTDNQFKNYWNMKRLTKMGVDPVTHKKPRSDGGTGPGGGAAGTKHGEAGHTVTAQWGSARLEAEARAREARRRRALAASGSASVLLPPPPQMPGPAAAHHLGLPTSTLSISESAAQASVLEALRADVAAARAATKPVQAHEEARKEPLQQQQQQWGDHVIDVADADITAAAFAGMLLDDSLIEQQTEEEKKYWVSIMNMVNSSPASLQTSVATPALQASSSSASLQTSVAMPAPEAYASSASLSTLVADCAGAREASSSSASLSTLVADCARQRPRGSGR</sequence>
<keyword evidence="3" id="KW-0238">DNA-binding</keyword>
<feature type="region of interest" description="Disordered" evidence="6">
    <location>
        <begin position="296"/>
        <end position="320"/>
    </location>
</feature>
<dbReference type="Gene3D" id="1.10.10.60">
    <property type="entry name" value="Homeodomain-like"/>
    <property type="match status" value="1"/>
</dbReference>
<keyword evidence="2" id="KW-0805">Transcription regulation</keyword>
<dbReference type="CDD" id="cd00167">
    <property type="entry name" value="SANT"/>
    <property type="match status" value="1"/>
</dbReference>
<dbReference type="AlphaFoldDB" id="A0A921QY82"/>
<evidence type="ECO:0000313" key="8">
    <source>
        <dbReference type="EMBL" id="KAG0530131.1"/>
    </source>
</evidence>
<reference evidence="8" key="1">
    <citation type="journal article" date="2019" name="BMC Genomics">
        <title>A new reference genome for Sorghum bicolor reveals high levels of sequence similarity between sweet and grain genotypes: implications for the genetics of sugar metabolism.</title>
        <authorList>
            <person name="Cooper E.A."/>
            <person name="Brenton Z.W."/>
            <person name="Flinn B.S."/>
            <person name="Jenkins J."/>
            <person name="Shu S."/>
            <person name="Flowers D."/>
            <person name="Luo F."/>
            <person name="Wang Y."/>
            <person name="Xia P."/>
            <person name="Barry K."/>
            <person name="Daum C."/>
            <person name="Lipzen A."/>
            <person name="Yoshinaga Y."/>
            <person name="Schmutz J."/>
            <person name="Saski C."/>
            <person name="Vermerris W."/>
            <person name="Kresovich S."/>
        </authorList>
    </citation>
    <scope>NUCLEOTIDE SEQUENCE</scope>
</reference>
<organism evidence="8 9">
    <name type="scientific">Sorghum bicolor</name>
    <name type="common">Sorghum</name>
    <name type="synonym">Sorghum vulgare</name>
    <dbReference type="NCBI Taxonomy" id="4558"/>
    <lineage>
        <taxon>Eukaryota</taxon>
        <taxon>Viridiplantae</taxon>
        <taxon>Streptophyta</taxon>
        <taxon>Embryophyta</taxon>
        <taxon>Tracheophyta</taxon>
        <taxon>Spermatophyta</taxon>
        <taxon>Magnoliopsida</taxon>
        <taxon>Liliopsida</taxon>
        <taxon>Poales</taxon>
        <taxon>Poaceae</taxon>
        <taxon>PACMAD clade</taxon>
        <taxon>Panicoideae</taxon>
        <taxon>Andropogonodae</taxon>
        <taxon>Andropogoneae</taxon>
        <taxon>Sorghinae</taxon>
        <taxon>Sorghum</taxon>
    </lineage>
</organism>
<keyword evidence="5" id="KW-0539">Nucleus</keyword>
<evidence type="ECO:0000256" key="4">
    <source>
        <dbReference type="ARBA" id="ARBA00023163"/>
    </source>
</evidence>
<comment type="subcellular location">
    <subcellularLocation>
        <location evidence="1">Nucleus</location>
    </subcellularLocation>
</comment>
<dbReference type="SUPFAM" id="SSF46689">
    <property type="entry name" value="Homeodomain-like"/>
    <property type="match status" value="1"/>
</dbReference>
<feature type="compositionally biased region" description="Gly residues" evidence="6">
    <location>
        <begin position="72"/>
        <end position="81"/>
    </location>
</feature>
<dbReference type="PROSITE" id="PS51294">
    <property type="entry name" value="HTH_MYB"/>
    <property type="match status" value="1"/>
</dbReference>
<feature type="region of interest" description="Disordered" evidence="6">
    <location>
        <begin position="60"/>
        <end position="140"/>
    </location>
</feature>
<feature type="domain" description="HTH myb-type" evidence="7">
    <location>
        <begin position="30"/>
        <end position="58"/>
    </location>
</feature>
<dbReference type="PANTHER" id="PTHR47994">
    <property type="entry name" value="F14D16.11-RELATED"/>
    <property type="match status" value="1"/>
</dbReference>
<dbReference type="Pfam" id="PF00249">
    <property type="entry name" value="Myb_DNA-binding"/>
    <property type="match status" value="1"/>
</dbReference>
<evidence type="ECO:0000313" key="9">
    <source>
        <dbReference type="Proteomes" id="UP000807115"/>
    </source>
</evidence>
<dbReference type="EMBL" id="CM027684">
    <property type="protein sequence ID" value="KAG0530131.1"/>
    <property type="molecule type" value="Genomic_DNA"/>
</dbReference>
<evidence type="ECO:0000256" key="5">
    <source>
        <dbReference type="ARBA" id="ARBA00023242"/>
    </source>
</evidence>
<proteinExistence type="predicted"/>